<name>A0A1I7SQH9_BURXY</name>
<keyword evidence="5" id="KW-0808">Transferase</keyword>
<keyword evidence="4" id="KW-0489">Methyltransferase</keyword>
<evidence type="ECO:0000256" key="4">
    <source>
        <dbReference type="ARBA" id="ARBA00022603"/>
    </source>
</evidence>
<dbReference type="InterPro" id="IPR046341">
    <property type="entry name" value="SET_dom_sf"/>
</dbReference>
<feature type="compositionally biased region" description="Basic residues" evidence="11">
    <location>
        <begin position="627"/>
        <end position="639"/>
    </location>
</feature>
<dbReference type="GO" id="GO:0005634">
    <property type="term" value="C:nucleus"/>
    <property type="evidence" value="ECO:0007669"/>
    <property type="project" value="UniProtKB-SubCell"/>
</dbReference>
<sequence>MMACCGHNESNSGGLVIDETEEMEVPLRASCSLNIDFPVVPNSFKKVLSRPKPTFALSNPSSLESRTEWLMKCKYALDQLALKRAPQIPRVFRTGLSDFVVDPKDLKLISPERDSLCFLCQLPQGTEPISQCAEDGCPGVFHDKCVTREVTQAYYLFFHRHTNIKCFRHFCNRCFAENLRTTATKRNSPLSVCKICSKAYHSQCTPPGCDADNLICPAHTKISTVGKPHMPFCFNCAAGFGQNGRINCDFCVRSFHKTCGQFIVDVSGGIGNRICSFCQFGYFVKTGDYCHVMLNGQMQPAQVVGGLRSKAPGYFPVIQLKFLFYKKMVKHVVHVYHGDMVPFTFNDAFCTYYRTVKLKELKFYEYVRSEKSTANVSKLPAIPLDVLYKEFTPCEENLVPKKAFLKLLHDDNHAQQCDCQVEENGMKCLDSCPNRRQNFECRLNCGPGCMNGPAARNPDVNKLDVFACPIRGKGLRATVDFAAGEPIGEYRGKIMSKEEVSAYMTIFVDNRNIEDHLYYMEIGNTGLTVNARQRGALTRFANHSCKPNTSVMCITGSDNVVRQMLYAKVPIKKGTEITFDYAMDWDEFNKVCRCGSEDCSGYLNGRMQNRMKIIKTVGEYPIIPTKKKKQALSRGRKRKNSDDASYPSKVSKNLILDQVPQKIAAEIMSQS</sequence>
<dbReference type="Proteomes" id="UP000659654">
    <property type="component" value="Unassembled WGS sequence"/>
</dbReference>
<keyword evidence="6" id="KW-0949">S-adenosyl-L-methionine</keyword>
<keyword evidence="3" id="KW-0158">Chromosome</keyword>
<evidence type="ECO:0000256" key="5">
    <source>
        <dbReference type="ARBA" id="ARBA00022679"/>
    </source>
</evidence>
<reference evidence="15" key="2">
    <citation type="submission" date="2020-08" db="EMBL/GenBank/DDBJ databases">
        <authorList>
            <person name="Kikuchi T."/>
        </authorList>
    </citation>
    <scope>NUCLEOTIDE SEQUENCE</scope>
    <source>
        <strain evidence="14">Ka4C1</strain>
    </source>
</reference>
<dbReference type="EMBL" id="CAJFDI010000003">
    <property type="protein sequence ID" value="CAD5222351.1"/>
    <property type="molecule type" value="Genomic_DNA"/>
</dbReference>
<evidence type="ECO:0000313" key="17">
    <source>
        <dbReference type="Proteomes" id="UP000659654"/>
    </source>
</evidence>
<evidence type="ECO:0000256" key="8">
    <source>
        <dbReference type="ARBA" id="ARBA00022771"/>
    </source>
</evidence>
<keyword evidence="10" id="KW-0539">Nucleus</keyword>
<feature type="region of interest" description="Disordered" evidence="11">
    <location>
        <begin position="627"/>
        <end position="648"/>
    </location>
</feature>
<evidence type="ECO:0000313" key="14">
    <source>
        <dbReference type="EMBL" id="CAD5222351.1"/>
    </source>
</evidence>
<dbReference type="WBParaSite" id="BXY_1529000.1">
    <property type="protein sequence ID" value="BXY_1529000.1"/>
    <property type="gene ID" value="BXY_1529000"/>
</dbReference>
<evidence type="ECO:0000256" key="11">
    <source>
        <dbReference type="SAM" id="MobiDB-lite"/>
    </source>
</evidence>
<dbReference type="SUPFAM" id="SSF82199">
    <property type="entry name" value="SET domain"/>
    <property type="match status" value="1"/>
</dbReference>
<protein>
    <submittedName>
        <fullName evidence="14">(pine wood nematode) hypothetical protein</fullName>
    </submittedName>
</protein>
<dbReference type="SMART" id="SM00249">
    <property type="entry name" value="PHD"/>
    <property type="match status" value="3"/>
</dbReference>
<proteinExistence type="predicted"/>
<reference evidence="18" key="1">
    <citation type="submission" date="2016-11" db="UniProtKB">
        <authorList>
            <consortium name="WormBaseParasite"/>
        </authorList>
    </citation>
    <scope>IDENTIFICATION</scope>
</reference>
<dbReference type="SMART" id="SM00317">
    <property type="entry name" value="SET"/>
    <property type="match status" value="1"/>
</dbReference>
<dbReference type="OrthoDB" id="422362at2759"/>
<evidence type="ECO:0000256" key="1">
    <source>
        <dbReference type="ARBA" id="ARBA00004123"/>
    </source>
</evidence>
<keyword evidence="9" id="KW-0862">Zinc</keyword>
<dbReference type="Proteomes" id="UP000582659">
    <property type="component" value="Unassembled WGS sequence"/>
</dbReference>
<dbReference type="EMBL" id="CAJFCV020000003">
    <property type="protein sequence ID" value="CAG9109918.1"/>
    <property type="molecule type" value="Genomic_DNA"/>
</dbReference>
<evidence type="ECO:0000259" key="13">
    <source>
        <dbReference type="PROSITE" id="PS50868"/>
    </source>
</evidence>
<feature type="domain" description="SET" evidence="12">
    <location>
        <begin position="461"/>
        <end position="582"/>
    </location>
</feature>
<evidence type="ECO:0000256" key="9">
    <source>
        <dbReference type="ARBA" id="ARBA00022833"/>
    </source>
</evidence>
<evidence type="ECO:0000259" key="12">
    <source>
        <dbReference type="PROSITE" id="PS50280"/>
    </source>
</evidence>
<comment type="subcellular location">
    <subcellularLocation>
        <location evidence="2">Chromosome</location>
    </subcellularLocation>
    <subcellularLocation>
        <location evidence="1">Nucleus</location>
    </subcellularLocation>
</comment>
<dbReference type="Pfam" id="PF00856">
    <property type="entry name" value="SET"/>
    <property type="match status" value="1"/>
</dbReference>
<dbReference type="Gene3D" id="3.30.40.10">
    <property type="entry name" value="Zinc/RING finger domain, C3HC4 (zinc finger)"/>
    <property type="match status" value="1"/>
</dbReference>
<dbReference type="GO" id="GO:0005694">
    <property type="term" value="C:chromosome"/>
    <property type="evidence" value="ECO:0007669"/>
    <property type="project" value="UniProtKB-SubCell"/>
</dbReference>
<dbReference type="InterPro" id="IPR003616">
    <property type="entry name" value="Post-SET_dom"/>
</dbReference>
<dbReference type="InterPro" id="IPR001214">
    <property type="entry name" value="SET_dom"/>
</dbReference>
<organism evidence="16 18">
    <name type="scientific">Bursaphelenchus xylophilus</name>
    <name type="common">Pinewood nematode worm</name>
    <name type="synonym">Aphelenchoides xylophilus</name>
    <dbReference type="NCBI Taxonomy" id="6326"/>
    <lineage>
        <taxon>Eukaryota</taxon>
        <taxon>Metazoa</taxon>
        <taxon>Ecdysozoa</taxon>
        <taxon>Nematoda</taxon>
        <taxon>Chromadorea</taxon>
        <taxon>Rhabditida</taxon>
        <taxon>Tylenchina</taxon>
        <taxon>Tylenchomorpha</taxon>
        <taxon>Aphelenchoidea</taxon>
        <taxon>Aphelenchoididae</taxon>
        <taxon>Bursaphelenchus</taxon>
    </lineage>
</organism>
<evidence type="ECO:0000313" key="16">
    <source>
        <dbReference type="Proteomes" id="UP000095284"/>
    </source>
</evidence>
<evidence type="ECO:0000256" key="3">
    <source>
        <dbReference type="ARBA" id="ARBA00022454"/>
    </source>
</evidence>
<dbReference type="InterPro" id="IPR001965">
    <property type="entry name" value="Znf_PHD"/>
</dbReference>
<dbReference type="Proteomes" id="UP000095284">
    <property type="component" value="Unplaced"/>
</dbReference>
<keyword evidence="7" id="KW-0479">Metal-binding</keyword>
<dbReference type="GO" id="GO:0008168">
    <property type="term" value="F:methyltransferase activity"/>
    <property type="evidence" value="ECO:0007669"/>
    <property type="project" value="UniProtKB-KW"/>
</dbReference>
<evidence type="ECO:0000313" key="15">
    <source>
        <dbReference type="EMBL" id="CAG9109918.1"/>
    </source>
</evidence>
<dbReference type="PROSITE" id="PS50280">
    <property type="entry name" value="SET"/>
    <property type="match status" value="1"/>
</dbReference>
<keyword evidence="17" id="KW-1185">Reference proteome</keyword>
<dbReference type="AlphaFoldDB" id="A0A1I7SQH9"/>
<evidence type="ECO:0000256" key="7">
    <source>
        <dbReference type="ARBA" id="ARBA00022723"/>
    </source>
</evidence>
<dbReference type="PROSITE" id="PS50868">
    <property type="entry name" value="POST_SET"/>
    <property type="match status" value="1"/>
</dbReference>
<dbReference type="InterPro" id="IPR013083">
    <property type="entry name" value="Znf_RING/FYVE/PHD"/>
</dbReference>
<dbReference type="InterPro" id="IPR050777">
    <property type="entry name" value="SET2_Histone-Lys_MeTrsfase"/>
</dbReference>
<dbReference type="GO" id="GO:0008270">
    <property type="term" value="F:zinc ion binding"/>
    <property type="evidence" value="ECO:0007669"/>
    <property type="project" value="UniProtKB-KW"/>
</dbReference>
<dbReference type="GO" id="GO:0032259">
    <property type="term" value="P:methylation"/>
    <property type="evidence" value="ECO:0007669"/>
    <property type="project" value="UniProtKB-KW"/>
</dbReference>
<evidence type="ECO:0000256" key="2">
    <source>
        <dbReference type="ARBA" id="ARBA00004286"/>
    </source>
</evidence>
<feature type="domain" description="Post-SET" evidence="13">
    <location>
        <begin position="588"/>
        <end position="604"/>
    </location>
</feature>
<accession>A0A1I7SQH9</accession>
<evidence type="ECO:0000256" key="10">
    <source>
        <dbReference type="ARBA" id="ARBA00023242"/>
    </source>
</evidence>
<evidence type="ECO:0000256" key="6">
    <source>
        <dbReference type="ARBA" id="ARBA00022691"/>
    </source>
</evidence>
<keyword evidence="8" id="KW-0863">Zinc-finger</keyword>
<evidence type="ECO:0000313" key="18">
    <source>
        <dbReference type="WBParaSite" id="BXY_1529000.1"/>
    </source>
</evidence>
<dbReference type="Gene3D" id="2.170.270.10">
    <property type="entry name" value="SET domain"/>
    <property type="match status" value="1"/>
</dbReference>
<dbReference type="PANTHER" id="PTHR22884">
    <property type="entry name" value="SET DOMAIN PROTEINS"/>
    <property type="match status" value="1"/>
</dbReference>
<gene>
    <name evidence="14" type="ORF">BXYJ_LOCUS7319</name>
</gene>